<dbReference type="InterPro" id="IPR013783">
    <property type="entry name" value="Ig-like_fold"/>
</dbReference>
<comment type="caution">
    <text evidence="2">The sequence shown here is derived from an EMBL/GenBank/DDBJ whole genome shotgun (WGS) entry which is preliminary data.</text>
</comment>
<evidence type="ECO:0000313" key="3">
    <source>
        <dbReference type="Proteomes" id="UP001500582"/>
    </source>
</evidence>
<reference evidence="3" key="1">
    <citation type="journal article" date="2019" name="Int. J. Syst. Evol. Microbiol.">
        <title>The Global Catalogue of Microorganisms (GCM) 10K type strain sequencing project: providing services to taxonomists for standard genome sequencing and annotation.</title>
        <authorList>
            <consortium name="The Broad Institute Genomics Platform"/>
            <consortium name="The Broad Institute Genome Sequencing Center for Infectious Disease"/>
            <person name="Wu L."/>
            <person name="Ma J."/>
        </authorList>
    </citation>
    <scope>NUCLEOTIDE SEQUENCE [LARGE SCALE GENOMIC DNA]</scope>
    <source>
        <strain evidence="3">JCM 17705</strain>
    </source>
</reference>
<evidence type="ECO:0000313" key="2">
    <source>
        <dbReference type="EMBL" id="GAA4341823.1"/>
    </source>
</evidence>
<accession>A0ABP8HNE6</accession>
<gene>
    <name evidence="2" type="ORF">GCM10023149_54340</name>
</gene>
<dbReference type="SUPFAM" id="SSF81296">
    <property type="entry name" value="E set domains"/>
    <property type="match status" value="1"/>
</dbReference>
<dbReference type="Gene3D" id="2.60.40.10">
    <property type="entry name" value="Immunoglobulins"/>
    <property type="match status" value="1"/>
</dbReference>
<keyword evidence="3" id="KW-1185">Reference proteome</keyword>
<sequence length="431" mass="49717">MGPCKNAGHHSDKFMRKLTATILFLFIVITAFAQPYDNIDYHHEIKSIECYKEGKQGSLPMINLGSDEKIVIGFDDLSAQTRNFYYTLEHCDANWNSSNLSPAEYLQSFTEDRILNYKYSSGTYRKYIHYEVSFPNSNIIPKYAGNYILKVYEDGDQKNIIFTRRIYVLNTRINVGATIVPSNNVATRQTNQKLNFQVDYGTLRVQNPGTDIRVFVMQNARSEIGIMNMKPTYIRGSQLIYNDVNINDMPGRNEFRYFDMRTLKAGAPHIAHITRDTANVVELLRDENRANANYSFQYDNNGNFYILNQDGADARVDADYAHVSFNLNANKTSAEGSVYVVGRFNNYRLTESNKLNYDAASGRFFTTLFLKQGVYDYEYIWVDRNKKADDVPLEGSHYETENDYQLLVYYRPPGARWEELAGFQQVNTGKK</sequence>
<evidence type="ECO:0000259" key="1">
    <source>
        <dbReference type="Pfam" id="PF17116"/>
    </source>
</evidence>
<dbReference type="InterPro" id="IPR014756">
    <property type="entry name" value="Ig_E-set"/>
</dbReference>
<name>A0ABP8HNE6_9SPHI</name>
<protein>
    <recommendedName>
        <fullName evidence="1">Type 9 secretion system plug protein N-terminal domain-containing protein</fullName>
    </recommendedName>
</protein>
<dbReference type="Pfam" id="PF17116">
    <property type="entry name" value="T9SS_plug_1st"/>
    <property type="match status" value="1"/>
</dbReference>
<proteinExistence type="predicted"/>
<dbReference type="Proteomes" id="UP001500582">
    <property type="component" value="Unassembled WGS sequence"/>
</dbReference>
<dbReference type="InterPro" id="IPR031345">
    <property type="entry name" value="T9SS_Plug_N"/>
</dbReference>
<dbReference type="EMBL" id="BAABFT010000034">
    <property type="protein sequence ID" value="GAA4341823.1"/>
    <property type="molecule type" value="Genomic_DNA"/>
</dbReference>
<organism evidence="2 3">
    <name type="scientific">Mucilaginibacter gynuensis</name>
    <dbReference type="NCBI Taxonomy" id="1302236"/>
    <lineage>
        <taxon>Bacteria</taxon>
        <taxon>Pseudomonadati</taxon>
        <taxon>Bacteroidota</taxon>
        <taxon>Sphingobacteriia</taxon>
        <taxon>Sphingobacteriales</taxon>
        <taxon>Sphingobacteriaceae</taxon>
        <taxon>Mucilaginibacter</taxon>
    </lineage>
</organism>
<feature type="domain" description="Type 9 secretion system plug protein N-terminal" evidence="1">
    <location>
        <begin position="45"/>
        <end position="169"/>
    </location>
</feature>